<keyword evidence="2" id="KW-1185">Reference proteome</keyword>
<evidence type="ECO:0000313" key="3">
    <source>
        <dbReference type="WBParaSite" id="SPAL_0000587000.1"/>
    </source>
</evidence>
<dbReference type="AlphaFoldDB" id="A0A0N5BIU0"/>
<evidence type="ECO:0000313" key="2">
    <source>
        <dbReference type="Proteomes" id="UP000046392"/>
    </source>
</evidence>
<dbReference type="Proteomes" id="UP000046392">
    <property type="component" value="Unplaced"/>
</dbReference>
<feature type="compositionally biased region" description="Polar residues" evidence="1">
    <location>
        <begin position="134"/>
        <end position="153"/>
    </location>
</feature>
<reference evidence="3" key="1">
    <citation type="submission" date="2017-02" db="UniProtKB">
        <authorList>
            <consortium name="WormBaseParasite"/>
        </authorList>
    </citation>
    <scope>IDENTIFICATION</scope>
</reference>
<feature type="region of interest" description="Disordered" evidence="1">
    <location>
        <begin position="33"/>
        <end position="157"/>
    </location>
</feature>
<feature type="compositionally biased region" description="Basic residues" evidence="1">
    <location>
        <begin position="101"/>
        <end position="118"/>
    </location>
</feature>
<dbReference type="WBParaSite" id="SPAL_0000587000.1">
    <property type="protein sequence ID" value="SPAL_0000587000.1"/>
    <property type="gene ID" value="SPAL_0000587000"/>
</dbReference>
<protein>
    <submittedName>
        <fullName evidence="3">Uncharacterized protein</fullName>
    </submittedName>
</protein>
<feature type="compositionally biased region" description="Basic and acidic residues" evidence="1">
    <location>
        <begin position="33"/>
        <end position="46"/>
    </location>
</feature>
<organism evidence="2 3">
    <name type="scientific">Strongyloides papillosus</name>
    <name type="common">Intestinal threadworm</name>
    <dbReference type="NCBI Taxonomy" id="174720"/>
    <lineage>
        <taxon>Eukaryota</taxon>
        <taxon>Metazoa</taxon>
        <taxon>Ecdysozoa</taxon>
        <taxon>Nematoda</taxon>
        <taxon>Chromadorea</taxon>
        <taxon>Rhabditida</taxon>
        <taxon>Tylenchina</taxon>
        <taxon>Panagrolaimomorpha</taxon>
        <taxon>Strongyloidoidea</taxon>
        <taxon>Strongyloididae</taxon>
        <taxon>Strongyloides</taxon>
    </lineage>
</organism>
<evidence type="ECO:0000256" key="1">
    <source>
        <dbReference type="SAM" id="MobiDB-lite"/>
    </source>
</evidence>
<proteinExistence type="predicted"/>
<feature type="compositionally biased region" description="Basic and acidic residues" evidence="1">
    <location>
        <begin position="59"/>
        <end position="76"/>
    </location>
</feature>
<sequence>MIFFNRIKQYILFIFCILIIEFVKFSLSSESEKLPEKDRKNSETKRHSQLGVKLRKNSKKEGQTPKSREKRLEGLRKQLNVGDHAPISRPLSEIRVPERKTKSRNSQHNSNKLRRRPSQTKDNQNLHGQRRHSNPITGQLTLPRQNKQGSQPFRRSKSCRGYFCFG</sequence>
<accession>A0A0N5BIU0</accession>
<name>A0A0N5BIU0_STREA</name>